<proteinExistence type="inferred from homology"/>
<dbReference type="InterPro" id="IPR050763">
    <property type="entry name" value="ABC_transporter_ATP-binding"/>
</dbReference>
<evidence type="ECO:0000256" key="9">
    <source>
        <dbReference type="ARBA" id="ARBA00049985"/>
    </source>
</evidence>
<dbReference type="Proteomes" id="UP001501094">
    <property type="component" value="Unassembled WGS sequence"/>
</dbReference>
<dbReference type="PANTHER" id="PTHR42711:SF19">
    <property type="entry name" value="DOXORUBICIN RESISTANCE ATP-BINDING PROTEIN DRRA"/>
    <property type="match status" value="1"/>
</dbReference>
<organism evidence="12 13">
    <name type="scientific">Myceligenerans crystallogenes</name>
    <dbReference type="NCBI Taxonomy" id="316335"/>
    <lineage>
        <taxon>Bacteria</taxon>
        <taxon>Bacillati</taxon>
        <taxon>Actinomycetota</taxon>
        <taxon>Actinomycetes</taxon>
        <taxon>Micrococcales</taxon>
        <taxon>Promicromonosporaceae</taxon>
        <taxon>Myceligenerans</taxon>
    </lineage>
</organism>
<keyword evidence="2" id="KW-0813">Transport</keyword>
<evidence type="ECO:0000256" key="1">
    <source>
        <dbReference type="ARBA" id="ARBA00004413"/>
    </source>
</evidence>
<dbReference type="NCBIfam" id="TIGR01188">
    <property type="entry name" value="drrA"/>
    <property type="match status" value="1"/>
</dbReference>
<evidence type="ECO:0000256" key="6">
    <source>
        <dbReference type="ARBA" id="ARBA00022967"/>
    </source>
</evidence>
<evidence type="ECO:0000313" key="12">
    <source>
        <dbReference type="EMBL" id="GAA1855136.1"/>
    </source>
</evidence>
<sequence>MPARATAPPSAPPLVARGLRKRYGDTVALDGFDLEVAAGSVHALLGPNGAGKTTAVATFATLTRCDAGEARVAGHDVRTDPRAVRAAIGLVGQRTALDEVLFGAENLVMFGRLHGLTRAAARERADELLAAFRLTDAAGRKVSAFSGGMRRRLDIAAGLIRRPALLFLDEPTTGLDPRARNEVWGMVRQVVAEGTTVLLTTQYLDEADQLADRVTVMDHGGVVAEGTPSELKRRLGGDRVIVTVPPGVDLDRLAARLGGAADPGLRQVVVEAGPDGGAAAITAVVHALDAFDGTGVVVDDLVLRRPTLDEVFLHLTGAQPEAADPAPAGPAPAAPTTGGLR</sequence>
<keyword evidence="13" id="KW-1185">Reference proteome</keyword>
<evidence type="ECO:0000259" key="11">
    <source>
        <dbReference type="PROSITE" id="PS50893"/>
    </source>
</evidence>
<reference evidence="13" key="1">
    <citation type="journal article" date="2019" name="Int. J. Syst. Evol. Microbiol.">
        <title>The Global Catalogue of Microorganisms (GCM) 10K type strain sequencing project: providing services to taxonomists for standard genome sequencing and annotation.</title>
        <authorList>
            <consortium name="The Broad Institute Genomics Platform"/>
            <consortium name="The Broad Institute Genome Sequencing Center for Infectious Disease"/>
            <person name="Wu L."/>
            <person name="Ma J."/>
        </authorList>
    </citation>
    <scope>NUCLEOTIDE SEQUENCE [LARGE SCALE GENOMIC DNA]</scope>
    <source>
        <strain evidence="13">JCM 14326</strain>
    </source>
</reference>
<evidence type="ECO:0000256" key="7">
    <source>
        <dbReference type="ARBA" id="ARBA00023136"/>
    </source>
</evidence>
<feature type="domain" description="ABC transporter" evidence="11">
    <location>
        <begin position="14"/>
        <end position="244"/>
    </location>
</feature>
<protein>
    <submittedName>
        <fullName evidence="12">Daunorubicin resistance protein DrrA family ABC transporter ATP-binding protein</fullName>
    </submittedName>
</protein>
<dbReference type="Pfam" id="PF00005">
    <property type="entry name" value="ABC_tran"/>
    <property type="match status" value="1"/>
</dbReference>
<evidence type="ECO:0000256" key="3">
    <source>
        <dbReference type="ARBA" id="ARBA00022475"/>
    </source>
</evidence>
<dbReference type="EMBL" id="BAAANL010000002">
    <property type="protein sequence ID" value="GAA1855136.1"/>
    <property type="molecule type" value="Genomic_DNA"/>
</dbReference>
<accession>A0ABP4ZFS8</accession>
<dbReference type="PROSITE" id="PS00211">
    <property type="entry name" value="ABC_TRANSPORTER_1"/>
    <property type="match status" value="1"/>
</dbReference>
<keyword evidence="3" id="KW-1003">Cell membrane</keyword>
<name>A0ABP4ZFS8_9MICO</name>
<evidence type="ECO:0000256" key="5">
    <source>
        <dbReference type="ARBA" id="ARBA00022840"/>
    </source>
</evidence>
<dbReference type="PANTHER" id="PTHR42711">
    <property type="entry name" value="ABC TRANSPORTER ATP-BINDING PROTEIN"/>
    <property type="match status" value="1"/>
</dbReference>
<gene>
    <name evidence="12" type="ORF">GCM10009751_09980</name>
</gene>
<dbReference type="PROSITE" id="PS50893">
    <property type="entry name" value="ABC_TRANSPORTER_2"/>
    <property type="match status" value="1"/>
</dbReference>
<dbReference type="InterPro" id="IPR003439">
    <property type="entry name" value="ABC_transporter-like_ATP-bd"/>
</dbReference>
<comment type="similarity">
    <text evidence="9">Belongs to the ABC transporter superfamily. Drug exporter-1 (DrugE1) (TC 3.A.1.105) family.</text>
</comment>
<keyword evidence="8" id="KW-0046">Antibiotic resistance</keyword>
<dbReference type="GO" id="GO:0005524">
    <property type="term" value="F:ATP binding"/>
    <property type="evidence" value="ECO:0007669"/>
    <property type="project" value="UniProtKB-KW"/>
</dbReference>
<dbReference type="SUPFAM" id="SSF52540">
    <property type="entry name" value="P-loop containing nucleoside triphosphate hydrolases"/>
    <property type="match status" value="1"/>
</dbReference>
<dbReference type="SMART" id="SM00382">
    <property type="entry name" value="AAA"/>
    <property type="match status" value="1"/>
</dbReference>
<feature type="region of interest" description="Disordered" evidence="10">
    <location>
        <begin position="319"/>
        <end position="341"/>
    </location>
</feature>
<dbReference type="InterPro" id="IPR005894">
    <property type="entry name" value="DrrA"/>
</dbReference>
<evidence type="ECO:0000256" key="10">
    <source>
        <dbReference type="SAM" id="MobiDB-lite"/>
    </source>
</evidence>
<keyword evidence="4" id="KW-0547">Nucleotide-binding</keyword>
<keyword evidence="6" id="KW-1278">Translocase</keyword>
<evidence type="ECO:0000256" key="4">
    <source>
        <dbReference type="ARBA" id="ARBA00022741"/>
    </source>
</evidence>
<dbReference type="RefSeq" id="WP_344100184.1">
    <property type="nucleotide sequence ID" value="NZ_BAAANL010000002.1"/>
</dbReference>
<dbReference type="InterPro" id="IPR003593">
    <property type="entry name" value="AAA+_ATPase"/>
</dbReference>
<dbReference type="InterPro" id="IPR027417">
    <property type="entry name" value="P-loop_NTPase"/>
</dbReference>
<keyword evidence="7" id="KW-0472">Membrane</keyword>
<comment type="caution">
    <text evidence="12">The sequence shown here is derived from an EMBL/GenBank/DDBJ whole genome shotgun (WGS) entry which is preliminary data.</text>
</comment>
<dbReference type="InterPro" id="IPR017871">
    <property type="entry name" value="ABC_transporter-like_CS"/>
</dbReference>
<evidence type="ECO:0000256" key="2">
    <source>
        <dbReference type="ARBA" id="ARBA00022448"/>
    </source>
</evidence>
<evidence type="ECO:0000256" key="8">
    <source>
        <dbReference type="ARBA" id="ARBA00023251"/>
    </source>
</evidence>
<keyword evidence="5 12" id="KW-0067">ATP-binding</keyword>
<dbReference type="Gene3D" id="3.40.50.300">
    <property type="entry name" value="P-loop containing nucleotide triphosphate hydrolases"/>
    <property type="match status" value="1"/>
</dbReference>
<evidence type="ECO:0000313" key="13">
    <source>
        <dbReference type="Proteomes" id="UP001501094"/>
    </source>
</evidence>
<comment type="subcellular location">
    <subcellularLocation>
        <location evidence="1">Cell membrane</location>
        <topology evidence="1">Peripheral membrane protein</topology>
        <orientation evidence="1">Cytoplasmic side</orientation>
    </subcellularLocation>
</comment>